<proteinExistence type="predicted"/>
<comment type="caution">
    <text evidence="1">The sequence shown here is derived from an EMBL/GenBank/DDBJ whole genome shotgun (WGS) entry which is preliminary data.</text>
</comment>
<dbReference type="Proteomes" id="UP000178127">
    <property type="component" value="Unassembled WGS sequence"/>
</dbReference>
<dbReference type="EMBL" id="MEVD01000023">
    <property type="protein sequence ID" value="OGC52618.1"/>
    <property type="molecule type" value="Genomic_DNA"/>
</dbReference>
<evidence type="ECO:0000313" key="1">
    <source>
        <dbReference type="EMBL" id="OGC52618.1"/>
    </source>
</evidence>
<evidence type="ECO:0000313" key="2">
    <source>
        <dbReference type="Proteomes" id="UP000178127"/>
    </source>
</evidence>
<dbReference type="AlphaFoldDB" id="A0A1F4V5Z8"/>
<sequence>MKSLQEVKIDLENLYRKCFPNTIHKKILVASTHHPYTSPHIRLISSTYLLNKIQDEYDIKILYWDYTKPNPIKYREELIIDTGILNLNSEPYFLFEPDILYSLQKPILIDFQKIESMIKKILTDLNNLPNFKKIERTRLFVSRLNELLNIYKSLDYNENGTLWSIKLLAKELELTGFKEESEFLLKNSISIFSSEMFKNYLINSLEYLHNTEYNPLKILPKVFEEKPLFLYEENRETHKLYVYDENNLVKSSDGEKINFNELINKIKNTTKECIRPAQTIPGYLFYISNIYEFGKDYDTKNKLSIYFENKPTHLNVVKKDYIESVSFKTGITYSVIDNNTFKRVSSQKSSRLNTINALYLHFGKNIEKTLKDIFSNKSGPLELEMTKDYYL</sequence>
<name>A0A1F4V5Z8_UNCKA</name>
<protein>
    <submittedName>
        <fullName evidence="1">Uncharacterized protein</fullName>
    </submittedName>
</protein>
<accession>A0A1F4V5Z8</accession>
<dbReference type="STRING" id="1802620.A3D91_01285"/>
<reference evidence="1 2" key="1">
    <citation type="journal article" date="2016" name="Nat. Commun.">
        <title>Thousands of microbial genomes shed light on interconnected biogeochemical processes in an aquifer system.</title>
        <authorList>
            <person name="Anantharaman K."/>
            <person name="Brown C.T."/>
            <person name="Hug L.A."/>
            <person name="Sharon I."/>
            <person name="Castelle C.J."/>
            <person name="Probst A.J."/>
            <person name="Thomas B.C."/>
            <person name="Singh A."/>
            <person name="Wilkins M.J."/>
            <person name="Karaoz U."/>
            <person name="Brodie E.L."/>
            <person name="Williams K.H."/>
            <person name="Hubbard S.S."/>
            <person name="Banfield J.F."/>
        </authorList>
    </citation>
    <scope>NUCLEOTIDE SEQUENCE [LARGE SCALE GENOMIC DNA]</scope>
</reference>
<gene>
    <name evidence="1" type="ORF">A3D91_01285</name>
</gene>
<organism evidence="1 2">
    <name type="scientific">candidate division WWE3 bacterium RIFCSPHIGHO2_02_FULL_38_14</name>
    <dbReference type="NCBI Taxonomy" id="1802620"/>
    <lineage>
        <taxon>Bacteria</taxon>
        <taxon>Katanobacteria</taxon>
    </lineage>
</organism>